<proteinExistence type="predicted"/>
<evidence type="ECO:0000313" key="2">
    <source>
        <dbReference type="EMBL" id="MBC5666201.1"/>
    </source>
</evidence>
<evidence type="ECO:0000256" key="1">
    <source>
        <dbReference type="SAM" id="Phobius"/>
    </source>
</evidence>
<reference evidence="2 3" key="1">
    <citation type="submission" date="2020-08" db="EMBL/GenBank/DDBJ databases">
        <title>Genome public.</title>
        <authorList>
            <person name="Liu C."/>
            <person name="Sun Q."/>
        </authorList>
    </citation>
    <scope>NUCLEOTIDE SEQUENCE [LARGE SCALE GENOMIC DNA]</scope>
    <source>
        <strain evidence="2 3">NSJ-36</strain>
    </source>
</reference>
<dbReference type="EMBL" id="JACOOY010000022">
    <property type="protein sequence ID" value="MBC5666201.1"/>
    <property type="molecule type" value="Genomic_DNA"/>
</dbReference>
<name>A0ABR7EXX4_9FIRM</name>
<evidence type="ECO:0000313" key="3">
    <source>
        <dbReference type="Proteomes" id="UP000647235"/>
    </source>
</evidence>
<feature type="transmembrane region" description="Helical" evidence="1">
    <location>
        <begin position="20"/>
        <end position="37"/>
    </location>
</feature>
<sequence>MDKWASNINKLCTAVTPYTYILIAVAFIVIGVMCAIPSEESRQKGKKSLPWVILGALLILGAIYTAKWITGQIAF</sequence>
<keyword evidence="1" id="KW-0812">Transmembrane</keyword>
<accession>A0ABR7EXX4</accession>
<keyword evidence="3" id="KW-1185">Reference proteome</keyword>
<keyword evidence="1" id="KW-0472">Membrane</keyword>
<dbReference type="Proteomes" id="UP000647235">
    <property type="component" value="Unassembled WGS sequence"/>
</dbReference>
<keyword evidence="1" id="KW-1133">Transmembrane helix</keyword>
<protein>
    <recommendedName>
        <fullName evidence="4">Cardiolipin synthase N-terminal domain-containing protein</fullName>
    </recommendedName>
</protein>
<organism evidence="2 3">
    <name type="scientific">Dorea hominis</name>
    <dbReference type="NCBI Taxonomy" id="2763040"/>
    <lineage>
        <taxon>Bacteria</taxon>
        <taxon>Bacillati</taxon>
        <taxon>Bacillota</taxon>
        <taxon>Clostridia</taxon>
        <taxon>Lachnospirales</taxon>
        <taxon>Lachnospiraceae</taxon>
        <taxon>Dorea</taxon>
    </lineage>
</organism>
<feature type="transmembrane region" description="Helical" evidence="1">
    <location>
        <begin position="49"/>
        <end position="69"/>
    </location>
</feature>
<gene>
    <name evidence="2" type="ORF">H8S07_13270</name>
</gene>
<evidence type="ECO:0008006" key="4">
    <source>
        <dbReference type="Google" id="ProtNLM"/>
    </source>
</evidence>
<comment type="caution">
    <text evidence="2">The sequence shown here is derived from an EMBL/GenBank/DDBJ whole genome shotgun (WGS) entry which is preliminary data.</text>
</comment>
<dbReference type="RefSeq" id="WP_117538482.1">
    <property type="nucleotide sequence ID" value="NZ_JACOOY010000022.1"/>
</dbReference>